<evidence type="ECO:0000313" key="2">
    <source>
        <dbReference type="Proteomes" id="UP001159363"/>
    </source>
</evidence>
<gene>
    <name evidence="1" type="ORF">PR048_030991</name>
</gene>
<organism evidence="1 2">
    <name type="scientific">Dryococelus australis</name>
    <dbReference type="NCBI Taxonomy" id="614101"/>
    <lineage>
        <taxon>Eukaryota</taxon>
        <taxon>Metazoa</taxon>
        <taxon>Ecdysozoa</taxon>
        <taxon>Arthropoda</taxon>
        <taxon>Hexapoda</taxon>
        <taxon>Insecta</taxon>
        <taxon>Pterygota</taxon>
        <taxon>Neoptera</taxon>
        <taxon>Polyneoptera</taxon>
        <taxon>Phasmatodea</taxon>
        <taxon>Verophasmatodea</taxon>
        <taxon>Anareolatae</taxon>
        <taxon>Phasmatidae</taxon>
        <taxon>Eurycanthinae</taxon>
        <taxon>Dryococelus</taxon>
    </lineage>
</organism>
<name>A0ABQ9G857_9NEOP</name>
<keyword evidence="2" id="KW-1185">Reference proteome</keyword>
<reference evidence="1 2" key="1">
    <citation type="submission" date="2023-02" db="EMBL/GenBank/DDBJ databases">
        <title>LHISI_Scaffold_Assembly.</title>
        <authorList>
            <person name="Stuart O.P."/>
            <person name="Cleave R."/>
            <person name="Magrath M.J.L."/>
            <person name="Mikheyev A.S."/>
        </authorList>
    </citation>
    <scope>NUCLEOTIDE SEQUENCE [LARGE SCALE GENOMIC DNA]</scope>
    <source>
        <strain evidence="1">Daus_M_001</strain>
        <tissue evidence="1">Leg muscle</tissue>
    </source>
</reference>
<sequence length="111" mass="13477">MAMPWTNKEIYLAFTLQYLNKRCYIFHKKHNIPLLVLQFNEVKIIIEYDVKKDEVVCPFPYMKVVMVRGLFSKWKQICGESHCKRSWRKCLLIPSHILKLVRNWNWFLDTA</sequence>
<comment type="caution">
    <text evidence="1">The sequence shown here is derived from an EMBL/GenBank/DDBJ whole genome shotgun (WGS) entry which is preliminary data.</text>
</comment>
<protein>
    <submittedName>
        <fullName evidence="1">Uncharacterized protein</fullName>
    </submittedName>
</protein>
<accession>A0ABQ9G857</accession>
<dbReference type="Proteomes" id="UP001159363">
    <property type="component" value="Chromosome 14"/>
</dbReference>
<proteinExistence type="predicted"/>
<evidence type="ECO:0000313" key="1">
    <source>
        <dbReference type="EMBL" id="KAJ8867196.1"/>
    </source>
</evidence>
<dbReference type="EMBL" id="JARBHB010000015">
    <property type="protein sequence ID" value="KAJ8867196.1"/>
    <property type="molecule type" value="Genomic_DNA"/>
</dbReference>